<evidence type="ECO:0000256" key="1">
    <source>
        <dbReference type="ARBA" id="ARBA00005947"/>
    </source>
</evidence>
<dbReference type="CDD" id="cd09992">
    <property type="entry name" value="HDAC_classII"/>
    <property type="match status" value="1"/>
</dbReference>
<evidence type="ECO:0000313" key="4">
    <source>
        <dbReference type="EMBL" id="PJZ90973.1"/>
    </source>
</evidence>
<evidence type="ECO:0000259" key="2">
    <source>
        <dbReference type="Pfam" id="PF00850"/>
    </source>
</evidence>
<reference evidence="3 5" key="2">
    <citation type="journal article" date="2018" name="Microb. Genom.">
        <title>Deciphering the unexplored Leptospira diversity from soils uncovers genomic evolution to virulence.</title>
        <authorList>
            <person name="Thibeaux R."/>
            <person name="Iraola G."/>
            <person name="Ferres I."/>
            <person name="Bierque E."/>
            <person name="Girault D."/>
            <person name="Soupe-Gilbert M.E."/>
            <person name="Picardeau M."/>
            <person name="Goarant C."/>
        </authorList>
    </citation>
    <scope>NUCLEOTIDE SEQUENCE [LARGE SCALE GENOMIC DNA]</scope>
    <source>
        <strain evidence="3 5">ATI7-C-A5</strain>
    </source>
</reference>
<comment type="similarity">
    <text evidence="1">Belongs to the histone deacetylase family.</text>
</comment>
<dbReference type="Pfam" id="PF00850">
    <property type="entry name" value="Hist_deacetyl"/>
    <property type="match status" value="1"/>
</dbReference>
<organism evidence="4">
    <name type="scientific">Leptospira ellisii</name>
    <dbReference type="NCBI Taxonomy" id="2023197"/>
    <lineage>
        <taxon>Bacteria</taxon>
        <taxon>Pseudomonadati</taxon>
        <taxon>Spirochaetota</taxon>
        <taxon>Spirochaetia</taxon>
        <taxon>Leptospirales</taxon>
        <taxon>Leptospiraceae</taxon>
        <taxon>Leptospira</taxon>
    </lineage>
</organism>
<proteinExistence type="inferred from homology"/>
<dbReference type="InterPro" id="IPR023801">
    <property type="entry name" value="His_deacetylse_dom"/>
</dbReference>
<dbReference type="PANTHER" id="PTHR10625:SF10">
    <property type="entry name" value="HISTONE DEACETYLASE HDAC1"/>
    <property type="match status" value="1"/>
</dbReference>
<reference evidence="4" key="1">
    <citation type="submission" date="2017-07" db="EMBL/GenBank/DDBJ databases">
        <title>Leptospira spp. isolated from tropical soils.</title>
        <authorList>
            <person name="Thibeaux R."/>
            <person name="Iraola G."/>
            <person name="Ferres I."/>
            <person name="Bierque E."/>
            <person name="Girault D."/>
            <person name="Soupe-Gilbert M.-E."/>
            <person name="Picardeau M."/>
            <person name="Goarant C."/>
        </authorList>
    </citation>
    <scope>NUCLEOTIDE SEQUENCE [LARGE SCALE GENOMIC DNA]</scope>
    <source>
        <strain evidence="4">ATI7-C-A5</strain>
    </source>
</reference>
<dbReference type="SUPFAM" id="SSF52768">
    <property type="entry name" value="Arginase/deacetylase"/>
    <property type="match status" value="1"/>
</dbReference>
<dbReference type="InterPro" id="IPR023696">
    <property type="entry name" value="Ureohydrolase_dom_sf"/>
</dbReference>
<dbReference type="InterPro" id="IPR000286">
    <property type="entry name" value="HDACs"/>
</dbReference>
<dbReference type="OrthoDB" id="9808367at2"/>
<dbReference type="Proteomes" id="UP000232122">
    <property type="component" value="Unassembled WGS sequence"/>
</dbReference>
<dbReference type="EMBL" id="NPEF02000016">
    <property type="protein sequence ID" value="MDV6236777.1"/>
    <property type="molecule type" value="Genomic_DNA"/>
</dbReference>
<evidence type="ECO:0000313" key="3">
    <source>
        <dbReference type="EMBL" id="MDV6236777.1"/>
    </source>
</evidence>
<dbReference type="RefSeq" id="WP_100765878.1">
    <property type="nucleotide sequence ID" value="NZ_NPEF02000016.1"/>
</dbReference>
<dbReference type="EMBL" id="NPEF01000427">
    <property type="protein sequence ID" value="PJZ90973.1"/>
    <property type="molecule type" value="Genomic_DNA"/>
</dbReference>
<dbReference type="InterPro" id="IPR037138">
    <property type="entry name" value="His_deacetylse_dom_sf"/>
</dbReference>
<dbReference type="GO" id="GO:0040029">
    <property type="term" value="P:epigenetic regulation of gene expression"/>
    <property type="evidence" value="ECO:0007669"/>
    <property type="project" value="TreeGrafter"/>
</dbReference>
<dbReference type="GO" id="GO:0004407">
    <property type="term" value="F:histone deacetylase activity"/>
    <property type="evidence" value="ECO:0007669"/>
    <property type="project" value="TreeGrafter"/>
</dbReference>
<gene>
    <name evidence="3" type="ORF">CH379_014205</name>
    <name evidence="4" type="ORF">CH379_21285</name>
</gene>
<dbReference type="Gene3D" id="3.40.800.20">
    <property type="entry name" value="Histone deacetylase domain"/>
    <property type="match status" value="1"/>
</dbReference>
<protein>
    <submittedName>
        <fullName evidence="4">Histone deacetylase</fullName>
    </submittedName>
</protein>
<name>A0A2N0B384_9LEPT</name>
<dbReference type="PANTHER" id="PTHR10625">
    <property type="entry name" value="HISTONE DEACETYLASE HDAC1-RELATED"/>
    <property type="match status" value="1"/>
</dbReference>
<accession>A0A2N0B384</accession>
<evidence type="ECO:0000313" key="5">
    <source>
        <dbReference type="Proteomes" id="UP000232122"/>
    </source>
</evidence>
<dbReference type="PRINTS" id="PR01270">
    <property type="entry name" value="HDASUPER"/>
</dbReference>
<reference evidence="3" key="3">
    <citation type="submission" date="2023-10" db="EMBL/GenBank/DDBJ databases">
        <authorList>
            <person name="Picardeau M."/>
            <person name="Thibeaux R."/>
        </authorList>
    </citation>
    <scope>NUCLEOTIDE SEQUENCE</scope>
    <source>
        <strain evidence="3">ATI7-C-A5</strain>
    </source>
</reference>
<comment type="caution">
    <text evidence="4">The sequence shown here is derived from an EMBL/GenBank/DDBJ whole genome shotgun (WGS) entry which is preliminary data.</text>
</comment>
<feature type="domain" description="Histone deacetylase" evidence="2">
    <location>
        <begin position="22"/>
        <end position="308"/>
    </location>
</feature>
<dbReference type="AlphaFoldDB" id="A0A2N0B384"/>
<sequence>MSTGFAYSDDFLQHNAHPRVPHFESSNRLLTCMDRLSKAAFFPYFYKPEIRPISAEILSLVHTEYHIQKVQDSAGQKGYFDGDTPFTEESWLSAFSAAGSGIALVDALIEGKIKNGFSLLRPPGHHAERDRIMGFCMFNNIAIAARYLQLHGFKKIFILDWDVHHGNGTQEIFYSDPDIFYASIHQYPFYPMTGSYDEIGYGLGKGTTLNVPMPVDSHNAAYIKAFEKKIIPTMERFEPEIILISAGFDAHKRDPLGGMKVTTLGFEKLSEMVLSSAYHLCEGKVLSFLEGGYDIDALAECVEVHLTILDSFS</sequence>
<keyword evidence="5" id="KW-1185">Reference proteome</keyword>